<dbReference type="OrthoDB" id="9809324at2"/>
<dbReference type="EMBL" id="PKLZ01000011">
    <property type="protein sequence ID" value="PLW81715.1"/>
    <property type="molecule type" value="Genomic_DNA"/>
</dbReference>
<dbReference type="PANTHER" id="PTHR40396">
    <property type="entry name" value="ATPASE-LIKE PROTEIN"/>
    <property type="match status" value="1"/>
</dbReference>
<reference evidence="3" key="1">
    <citation type="submission" date="2017-11" db="EMBL/GenBank/DDBJ databases">
        <title>The draft genome sequence of Chromatocurvus sp. F02.</title>
        <authorList>
            <person name="Du Z.-J."/>
            <person name="Chang Y.-Q."/>
        </authorList>
    </citation>
    <scope>NUCLEOTIDE SEQUENCE [LARGE SCALE GENOMIC DNA]</scope>
    <source>
        <strain evidence="3">F02</strain>
    </source>
</reference>
<dbReference type="PANTHER" id="PTHR40396:SF1">
    <property type="entry name" value="ATPASE AAA-TYPE CORE DOMAIN-CONTAINING PROTEIN"/>
    <property type="match status" value="1"/>
</dbReference>
<dbReference type="Gene3D" id="3.40.50.300">
    <property type="entry name" value="P-loop containing nucleotide triphosphate hydrolases"/>
    <property type="match status" value="1"/>
</dbReference>
<proteinExistence type="predicted"/>
<evidence type="ECO:0000313" key="2">
    <source>
        <dbReference type="EMBL" id="PLW81715.1"/>
    </source>
</evidence>
<dbReference type="Proteomes" id="UP000234845">
    <property type="component" value="Unassembled WGS sequence"/>
</dbReference>
<dbReference type="GO" id="GO:0005524">
    <property type="term" value="F:ATP binding"/>
    <property type="evidence" value="ECO:0007669"/>
    <property type="project" value="InterPro"/>
</dbReference>
<name>A0A2N5XZZ7_9GAMM</name>
<sequence>MLMRFRLANYKSFLEESELTFVPARGNRSCSKPIYPLQSRTNEVGVLPVAAIYGANASGKSNVLKGLMLFVKEIINGSRSKKFTLGEQWFKLEPDAEFTPTMFELDFVANDTHYTYGIEAGRKRIEQEWLYKWKYGKKKTRAVLFHRNDAEEEPYHFGRQLKGRNKIISELTKATSLFLTTAATANHAELGQIHEYFKSNFSFRFGYQDIEAFDATHIEQSKLETKVSGFLSKLDTGIHRIQVFEEELDSDSKKILKALSGSFSEISKDDPDVRFEFPEKKKGIQTFHRSSNGDDIPFSFTEESLGTRALISILTPVLIILEKGGTLVIDEIEDSLHALMTTEIVKLFQDETVNSVGAQLLFSTHETHILGSKILDRDQVWFCEKSKEGASVLYPLSSFRLQKTDNMERGYLGGRFGGLPIIGELTSLTREV</sequence>
<dbReference type="Pfam" id="PF13304">
    <property type="entry name" value="AAA_21"/>
    <property type="match status" value="1"/>
</dbReference>
<keyword evidence="3" id="KW-1185">Reference proteome</keyword>
<dbReference type="RefSeq" id="WP_101522279.1">
    <property type="nucleotide sequence ID" value="NZ_PKLZ01000011.1"/>
</dbReference>
<dbReference type="AlphaFoldDB" id="A0A2N5XZZ7"/>
<dbReference type="GO" id="GO:0016887">
    <property type="term" value="F:ATP hydrolysis activity"/>
    <property type="evidence" value="ECO:0007669"/>
    <property type="project" value="InterPro"/>
</dbReference>
<dbReference type="InterPro" id="IPR003959">
    <property type="entry name" value="ATPase_AAA_core"/>
</dbReference>
<evidence type="ECO:0000313" key="3">
    <source>
        <dbReference type="Proteomes" id="UP000234845"/>
    </source>
</evidence>
<feature type="domain" description="ATPase AAA-type core" evidence="1">
    <location>
        <begin position="49"/>
        <end position="370"/>
    </location>
</feature>
<gene>
    <name evidence="2" type="ORF">CWI75_14750</name>
</gene>
<protein>
    <recommendedName>
        <fullName evidence="1">ATPase AAA-type core domain-containing protein</fullName>
    </recommendedName>
</protein>
<organism evidence="2 3">
    <name type="scientific">Kineobactrum sediminis</name>
    <dbReference type="NCBI Taxonomy" id="1905677"/>
    <lineage>
        <taxon>Bacteria</taxon>
        <taxon>Pseudomonadati</taxon>
        <taxon>Pseudomonadota</taxon>
        <taxon>Gammaproteobacteria</taxon>
        <taxon>Cellvibrionales</taxon>
        <taxon>Halieaceae</taxon>
        <taxon>Kineobactrum</taxon>
    </lineage>
</organism>
<dbReference type="InterPro" id="IPR027417">
    <property type="entry name" value="P-loop_NTPase"/>
</dbReference>
<evidence type="ECO:0000259" key="1">
    <source>
        <dbReference type="Pfam" id="PF13304"/>
    </source>
</evidence>
<accession>A0A2N5XZZ7</accession>
<comment type="caution">
    <text evidence="2">The sequence shown here is derived from an EMBL/GenBank/DDBJ whole genome shotgun (WGS) entry which is preliminary data.</text>
</comment>
<dbReference type="SUPFAM" id="SSF52540">
    <property type="entry name" value="P-loop containing nucleoside triphosphate hydrolases"/>
    <property type="match status" value="1"/>
</dbReference>